<evidence type="ECO:0000313" key="4">
    <source>
        <dbReference type="Proteomes" id="UP000183642"/>
    </source>
</evidence>
<sequence length="202" mass="19687">MTARRLAPAGAALLVALAAAGCGVPVGDAPTTIAPSDVPYGLASPTEASPSTASPVPRADEPLVFLVGPGDLLVPRGRGTGTGTPADRLDALLAALAAGPTEGERAEGLSTALPPGVELGVTGDDDGTVTVDLGGPVDAPSGRESRSAVAQVVLTATSLPGADAVLLTRDGVPVEAPLPSGELTSAPLTEADYAVFLTSPPT</sequence>
<evidence type="ECO:0000313" key="3">
    <source>
        <dbReference type="EMBL" id="SFN82698.1"/>
    </source>
</evidence>
<feature type="signal peptide" evidence="1">
    <location>
        <begin position="1"/>
        <end position="20"/>
    </location>
</feature>
<dbReference type="Proteomes" id="UP000183642">
    <property type="component" value="Unassembled WGS sequence"/>
</dbReference>
<dbReference type="PROSITE" id="PS51257">
    <property type="entry name" value="PROKAR_LIPOPROTEIN"/>
    <property type="match status" value="1"/>
</dbReference>
<organism evidence="3 4">
    <name type="scientific">Geodermatophilus obscurus</name>
    <dbReference type="NCBI Taxonomy" id="1861"/>
    <lineage>
        <taxon>Bacteria</taxon>
        <taxon>Bacillati</taxon>
        <taxon>Actinomycetota</taxon>
        <taxon>Actinomycetes</taxon>
        <taxon>Geodermatophilales</taxon>
        <taxon>Geodermatophilaceae</taxon>
        <taxon>Geodermatophilus</taxon>
    </lineage>
</organism>
<dbReference type="InterPro" id="IPR019606">
    <property type="entry name" value="GerMN"/>
</dbReference>
<name>A0A1I5C6V3_9ACTN</name>
<dbReference type="RefSeq" id="WP_075011599.1">
    <property type="nucleotide sequence ID" value="NZ_FOWE01000001.1"/>
</dbReference>
<protein>
    <submittedName>
        <fullName evidence="3">Sporulation and spore germination</fullName>
    </submittedName>
</protein>
<gene>
    <name evidence="3" type="ORF">SAMN05660359_00128</name>
</gene>
<dbReference type="AlphaFoldDB" id="A0A1I5C6V3"/>
<dbReference type="SMART" id="SM00909">
    <property type="entry name" value="Germane"/>
    <property type="match status" value="1"/>
</dbReference>
<accession>A0A1I5C6V3</accession>
<keyword evidence="1" id="KW-0732">Signal</keyword>
<feature type="chain" id="PRO_5038523966" evidence="1">
    <location>
        <begin position="21"/>
        <end position="202"/>
    </location>
</feature>
<feature type="domain" description="GerMN" evidence="2">
    <location>
        <begin position="89"/>
        <end position="178"/>
    </location>
</feature>
<dbReference type="Pfam" id="PF10646">
    <property type="entry name" value="Germane"/>
    <property type="match status" value="1"/>
</dbReference>
<proteinExistence type="predicted"/>
<keyword evidence="4" id="KW-1185">Reference proteome</keyword>
<evidence type="ECO:0000256" key="1">
    <source>
        <dbReference type="SAM" id="SignalP"/>
    </source>
</evidence>
<evidence type="ECO:0000259" key="2">
    <source>
        <dbReference type="SMART" id="SM00909"/>
    </source>
</evidence>
<dbReference type="EMBL" id="FOWE01000001">
    <property type="protein sequence ID" value="SFN82698.1"/>
    <property type="molecule type" value="Genomic_DNA"/>
</dbReference>
<reference evidence="4" key="1">
    <citation type="submission" date="2016-10" db="EMBL/GenBank/DDBJ databases">
        <authorList>
            <person name="Varghese N."/>
            <person name="Submissions S."/>
        </authorList>
    </citation>
    <scope>NUCLEOTIDE SEQUENCE [LARGE SCALE GENOMIC DNA]</scope>
    <source>
        <strain evidence="4">DSM 43161</strain>
    </source>
</reference>